<dbReference type="EMBL" id="MLAK01000639">
    <property type="protein sequence ID" value="OHT09417.1"/>
    <property type="molecule type" value="Genomic_DNA"/>
</dbReference>
<feature type="region of interest" description="Disordered" evidence="1">
    <location>
        <begin position="96"/>
        <end position="205"/>
    </location>
</feature>
<dbReference type="Proteomes" id="UP000179807">
    <property type="component" value="Unassembled WGS sequence"/>
</dbReference>
<accession>A0A1J4KDA6</accession>
<feature type="compositionally biased region" description="Basic residues" evidence="1">
    <location>
        <begin position="184"/>
        <end position="205"/>
    </location>
</feature>
<comment type="caution">
    <text evidence="2">The sequence shown here is derived from an EMBL/GenBank/DDBJ whole genome shotgun (WGS) entry which is preliminary data.</text>
</comment>
<organism evidence="2 3">
    <name type="scientific">Tritrichomonas foetus</name>
    <dbReference type="NCBI Taxonomy" id="1144522"/>
    <lineage>
        <taxon>Eukaryota</taxon>
        <taxon>Metamonada</taxon>
        <taxon>Parabasalia</taxon>
        <taxon>Tritrichomonadida</taxon>
        <taxon>Tritrichomonadidae</taxon>
        <taxon>Tritrichomonas</taxon>
    </lineage>
</organism>
<dbReference type="GeneID" id="94836808"/>
<gene>
    <name evidence="2" type="ORF">TRFO_21644</name>
</gene>
<name>A0A1J4KDA6_9EUKA</name>
<reference evidence="2" key="1">
    <citation type="submission" date="2016-10" db="EMBL/GenBank/DDBJ databases">
        <authorList>
            <person name="Benchimol M."/>
            <person name="Almeida L.G."/>
            <person name="Vasconcelos A.T."/>
            <person name="Perreira-Neves A."/>
            <person name="Rosa I.A."/>
            <person name="Tasca T."/>
            <person name="Bogo M.R."/>
            <person name="de Souza W."/>
        </authorList>
    </citation>
    <scope>NUCLEOTIDE SEQUENCE [LARGE SCALE GENOMIC DNA]</scope>
    <source>
        <strain evidence="2">K</strain>
    </source>
</reference>
<feature type="compositionally biased region" description="Basic and acidic residues" evidence="1">
    <location>
        <begin position="144"/>
        <end position="170"/>
    </location>
</feature>
<dbReference type="RefSeq" id="XP_068362553.1">
    <property type="nucleotide sequence ID" value="XM_068502104.1"/>
</dbReference>
<dbReference type="GO" id="GO:0003676">
    <property type="term" value="F:nucleic acid binding"/>
    <property type="evidence" value="ECO:0007669"/>
    <property type="project" value="InterPro"/>
</dbReference>
<evidence type="ECO:0000313" key="3">
    <source>
        <dbReference type="Proteomes" id="UP000179807"/>
    </source>
</evidence>
<dbReference type="InterPro" id="IPR035979">
    <property type="entry name" value="RBD_domain_sf"/>
</dbReference>
<proteinExistence type="predicted"/>
<sequence length="205" mass="23951">MSFCNYESIVVISRNDINLEGIECIFGACGNIRNLFKEQDKSGKFFYWIGYYSRNAVNRALDLDDVVVAGDKIKVEPATFLIRKIKNNYQKKPENLFYSSSSDYTDDEASKSGSEGDHSNRRSPPQSSNYNSHSYNQPNNESRNNNRHESSDFYRSGEDYHRGDDYHQSDDDYSYDSELSGRSAHGRMYRRPTHLRHHHYHHSRH</sequence>
<evidence type="ECO:0000256" key="1">
    <source>
        <dbReference type="SAM" id="MobiDB-lite"/>
    </source>
</evidence>
<dbReference type="VEuPathDB" id="TrichDB:TRFO_21644"/>
<dbReference type="AlphaFoldDB" id="A0A1J4KDA6"/>
<protein>
    <recommendedName>
        <fullName evidence="4">RRM domain-containing protein</fullName>
    </recommendedName>
</protein>
<dbReference type="SUPFAM" id="SSF54928">
    <property type="entry name" value="RNA-binding domain, RBD"/>
    <property type="match status" value="1"/>
</dbReference>
<evidence type="ECO:0008006" key="4">
    <source>
        <dbReference type="Google" id="ProtNLM"/>
    </source>
</evidence>
<keyword evidence="3" id="KW-1185">Reference proteome</keyword>
<evidence type="ECO:0000313" key="2">
    <source>
        <dbReference type="EMBL" id="OHT09417.1"/>
    </source>
</evidence>
<feature type="compositionally biased region" description="Low complexity" evidence="1">
    <location>
        <begin position="123"/>
        <end position="143"/>
    </location>
</feature>
<feature type="compositionally biased region" description="Basic and acidic residues" evidence="1">
    <location>
        <begin position="108"/>
        <end position="120"/>
    </location>
</feature>